<proteinExistence type="predicted"/>
<organism evidence="1 2">
    <name type="scientific">Cryptosporangium minutisporangium</name>
    <dbReference type="NCBI Taxonomy" id="113569"/>
    <lineage>
        <taxon>Bacteria</taxon>
        <taxon>Bacillati</taxon>
        <taxon>Actinomycetota</taxon>
        <taxon>Actinomycetes</taxon>
        <taxon>Cryptosporangiales</taxon>
        <taxon>Cryptosporangiaceae</taxon>
        <taxon>Cryptosporangium</taxon>
    </lineage>
</organism>
<name>A0ABP6T0L1_9ACTN</name>
<evidence type="ECO:0000313" key="2">
    <source>
        <dbReference type="Proteomes" id="UP001501676"/>
    </source>
</evidence>
<dbReference type="EMBL" id="BAAAYN010000024">
    <property type="protein sequence ID" value="GAA3389429.1"/>
    <property type="molecule type" value="Genomic_DNA"/>
</dbReference>
<evidence type="ECO:0000313" key="1">
    <source>
        <dbReference type="EMBL" id="GAA3389429.1"/>
    </source>
</evidence>
<reference evidence="2" key="1">
    <citation type="journal article" date="2019" name="Int. J. Syst. Evol. Microbiol.">
        <title>The Global Catalogue of Microorganisms (GCM) 10K type strain sequencing project: providing services to taxonomists for standard genome sequencing and annotation.</title>
        <authorList>
            <consortium name="The Broad Institute Genomics Platform"/>
            <consortium name="The Broad Institute Genome Sequencing Center for Infectious Disease"/>
            <person name="Wu L."/>
            <person name="Ma J."/>
        </authorList>
    </citation>
    <scope>NUCLEOTIDE SEQUENCE [LARGE SCALE GENOMIC DNA]</scope>
    <source>
        <strain evidence="2">JCM 9458</strain>
    </source>
</reference>
<dbReference type="RefSeq" id="WP_345729631.1">
    <property type="nucleotide sequence ID" value="NZ_BAAAYN010000024.1"/>
</dbReference>
<sequence>MTLRAQLESFPPDAPLLVFTTLGHVYVGSVVDIEDDAIRLARPDGLTDIVLNLGDVSGVRLTVEEPERRPR</sequence>
<comment type="caution">
    <text evidence="1">The sequence shown here is derived from an EMBL/GenBank/DDBJ whole genome shotgun (WGS) entry which is preliminary data.</text>
</comment>
<accession>A0ABP6T0L1</accession>
<dbReference type="Proteomes" id="UP001501676">
    <property type="component" value="Unassembled WGS sequence"/>
</dbReference>
<gene>
    <name evidence="1" type="ORF">GCM10020369_39510</name>
</gene>
<keyword evidence="2" id="KW-1185">Reference proteome</keyword>
<protein>
    <submittedName>
        <fullName evidence="1">Uncharacterized protein</fullName>
    </submittedName>
</protein>